<evidence type="ECO:0000259" key="4">
    <source>
        <dbReference type="Pfam" id="PF00703"/>
    </source>
</evidence>
<dbReference type="GO" id="GO:0004553">
    <property type="term" value="F:hydrolase activity, hydrolyzing O-glycosyl compounds"/>
    <property type="evidence" value="ECO:0007669"/>
    <property type="project" value="InterPro"/>
</dbReference>
<gene>
    <name evidence="7" type="ORF">D7M11_19690</name>
</gene>
<dbReference type="GO" id="GO:0005975">
    <property type="term" value="P:carbohydrate metabolic process"/>
    <property type="evidence" value="ECO:0007669"/>
    <property type="project" value="InterPro"/>
</dbReference>
<dbReference type="Pfam" id="PF00703">
    <property type="entry name" value="Glyco_hydro_2"/>
    <property type="match status" value="1"/>
</dbReference>
<name>A0A3B0C6C6_9BACL</name>
<dbReference type="PANTHER" id="PTHR42732">
    <property type="entry name" value="BETA-GALACTOSIDASE"/>
    <property type="match status" value="1"/>
</dbReference>
<dbReference type="AlphaFoldDB" id="A0A3B0C6C6"/>
<feature type="domain" description="Glycosyl hydrolases family 2 sugar binding" evidence="6">
    <location>
        <begin position="23"/>
        <end position="160"/>
    </location>
</feature>
<keyword evidence="3" id="KW-0326">Glycosidase</keyword>
<comment type="caution">
    <text evidence="7">The sequence shown here is derived from an EMBL/GenBank/DDBJ whole genome shotgun (WGS) entry which is preliminary data.</text>
</comment>
<dbReference type="Proteomes" id="UP000282311">
    <property type="component" value="Unassembled WGS sequence"/>
</dbReference>
<dbReference type="Pfam" id="PF02836">
    <property type="entry name" value="Glyco_hydro_2_C"/>
    <property type="match status" value="1"/>
</dbReference>
<dbReference type="PANTHER" id="PTHR42732:SF3">
    <property type="entry name" value="HYDROLASE"/>
    <property type="match status" value="1"/>
</dbReference>
<dbReference type="EMBL" id="RBAH01000014">
    <property type="protein sequence ID" value="RKN80700.1"/>
    <property type="molecule type" value="Genomic_DNA"/>
</dbReference>
<dbReference type="InterPro" id="IPR006102">
    <property type="entry name" value="Ig-like_GH2"/>
</dbReference>
<reference evidence="7 8" key="1">
    <citation type="journal article" date="2007" name="Int. J. Syst. Evol. Microbiol.">
        <title>Paenibacillus ginsengarvi sp. nov., isolated from soil from ginseng cultivation.</title>
        <authorList>
            <person name="Yoon M.H."/>
            <person name="Ten L.N."/>
            <person name="Im W.T."/>
        </authorList>
    </citation>
    <scope>NUCLEOTIDE SEQUENCE [LARGE SCALE GENOMIC DNA]</scope>
    <source>
        <strain evidence="7 8">KCTC 13059</strain>
    </source>
</reference>
<sequence length="604" mass="68421">MSSPSIPRAEYPRPQFERDDWLTLNGSWEFEYDDGDEGETQRWYASGKPAFTKTIVVPYCFQSKLSGIGDPSIHDVVWYRRNVNIPASFLGKRILLHFGAVDYEAKVWVNGQLVASHEGGHTPFQADITDALDSGGSARIVVRAQDYSRDMALPRGKQYWKDRSEGIFYTRTTGIWQPVWLEAVSGIHLRQVRLTPDIDRERIDMRFHIALPFANGGGAPDSLVVKTTVTFAGDIVAEDSFSIRGETEFRSIGLSSSGPGSGGARSRWWSPESPKLFEVAYTLEQNGQPLDHVRSYFGMRKVSMENGKLYLNNSPYYMKLVLDQGYFPDSLLTPPTDEAIRYDVEATKAMGFNGARKHQKIEDPRYLYWCDKLGLLLWGEMANAYIFTETYASRMTKEWIEAVERDYNHPCVVAWVPLNESWGVPNISVDKQQQNHAQALYYLTKSLDATRPVVSNDGWEHAVTDLCTIHDYAWKREVLAQRYASAETAVTAEPARRRIFASGFRYEGQPILVTEFGGIAFKQAGQEGWGYSGAQDEADFVKRLADVVHPLLQSPVVRGFCYTQLTDVEQEVNGLMTYDRKPKLPFEVIKKINQGLLPDYPAKD</sequence>
<dbReference type="InterPro" id="IPR017853">
    <property type="entry name" value="GH"/>
</dbReference>
<dbReference type="Gene3D" id="2.60.40.10">
    <property type="entry name" value="Immunoglobulins"/>
    <property type="match status" value="1"/>
</dbReference>
<dbReference type="SUPFAM" id="SSF51445">
    <property type="entry name" value="(Trans)glycosidases"/>
    <property type="match status" value="1"/>
</dbReference>
<dbReference type="InterPro" id="IPR008979">
    <property type="entry name" value="Galactose-bd-like_sf"/>
</dbReference>
<dbReference type="InterPro" id="IPR006104">
    <property type="entry name" value="Glyco_hydro_2_N"/>
</dbReference>
<organism evidence="7 8">
    <name type="scientific">Paenibacillus ginsengarvi</name>
    <dbReference type="NCBI Taxonomy" id="400777"/>
    <lineage>
        <taxon>Bacteria</taxon>
        <taxon>Bacillati</taxon>
        <taxon>Bacillota</taxon>
        <taxon>Bacilli</taxon>
        <taxon>Bacillales</taxon>
        <taxon>Paenibacillaceae</taxon>
        <taxon>Paenibacillus</taxon>
    </lineage>
</organism>
<dbReference type="InterPro" id="IPR051913">
    <property type="entry name" value="GH2_Domain-Containing"/>
</dbReference>
<dbReference type="SUPFAM" id="SSF49303">
    <property type="entry name" value="beta-Galactosidase/glucuronidase domain"/>
    <property type="match status" value="1"/>
</dbReference>
<evidence type="ECO:0000313" key="8">
    <source>
        <dbReference type="Proteomes" id="UP000282311"/>
    </source>
</evidence>
<evidence type="ECO:0000256" key="3">
    <source>
        <dbReference type="ARBA" id="ARBA00023295"/>
    </source>
</evidence>
<comment type="similarity">
    <text evidence="1">Belongs to the glycosyl hydrolase 2 family.</text>
</comment>
<evidence type="ECO:0000256" key="1">
    <source>
        <dbReference type="ARBA" id="ARBA00007401"/>
    </source>
</evidence>
<dbReference type="InterPro" id="IPR013783">
    <property type="entry name" value="Ig-like_fold"/>
</dbReference>
<dbReference type="Pfam" id="PF02837">
    <property type="entry name" value="Glyco_hydro_2_N"/>
    <property type="match status" value="1"/>
</dbReference>
<evidence type="ECO:0000256" key="2">
    <source>
        <dbReference type="ARBA" id="ARBA00022801"/>
    </source>
</evidence>
<dbReference type="RefSeq" id="WP_120748955.1">
    <property type="nucleotide sequence ID" value="NZ_RBAH01000014.1"/>
</dbReference>
<dbReference type="InterPro" id="IPR036156">
    <property type="entry name" value="Beta-gal/glucu_dom_sf"/>
</dbReference>
<dbReference type="OrthoDB" id="9762066at2"/>
<feature type="domain" description="Glycoside hydrolase family 2 catalytic" evidence="5">
    <location>
        <begin position="337"/>
        <end position="591"/>
    </location>
</feature>
<dbReference type="InterPro" id="IPR006103">
    <property type="entry name" value="Glyco_hydro_2_cat"/>
</dbReference>
<dbReference type="Gene3D" id="2.60.120.260">
    <property type="entry name" value="Galactose-binding domain-like"/>
    <property type="match status" value="1"/>
</dbReference>
<accession>A0A3B0C6C6</accession>
<evidence type="ECO:0000259" key="6">
    <source>
        <dbReference type="Pfam" id="PF02837"/>
    </source>
</evidence>
<evidence type="ECO:0000313" key="7">
    <source>
        <dbReference type="EMBL" id="RKN80700.1"/>
    </source>
</evidence>
<keyword evidence="8" id="KW-1185">Reference proteome</keyword>
<dbReference type="Gene3D" id="3.20.20.80">
    <property type="entry name" value="Glycosidases"/>
    <property type="match status" value="1"/>
</dbReference>
<proteinExistence type="inferred from homology"/>
<keyword evidence="2 7" id="KW-0378">Hydrolase</keyword>
<protein>
    <submittedName>
        <fullName evidence="7">Glycoside hydrolase family 2</fullName>
    </submittedName>
</protein>
<evidence type="ECO:0000259" key="5">
    <source>
        <dbReference type="Pfam" id="PF02836"/>
    </source>
</evidence>
<dbReference type="SUPFAM" id="SSF49785">
    <property type="entry name" value="Galactose-binding domain-like"/>
    <property type="match status" value="1"/>
</dbReference>
<feature type="domain" description="Glycoside hydrolase family 2 immunoglobulin-like beta-sandwich" evidence="4">
    <location>
        <begin position="187"/>
        <end position="300"/>
    </location>
</feature>